<comment type="catalytic activity">
    <reaction evidence="8">
        <text>L-methionyl-[protein] + [thioredoxin]-disulfide + H2O = L-methionyl-(R)-S-oxide-[protein] + [thioredoxin]-dithiol</text>
        <dbReference type="Rhea" id="RHEA:24164"/>
        <dbReference type="Rhea" id="RHEA-COMP:10698"/>
        <dbReference type="Rhea" id="RHEA-COMP:10700"/>
        <dbReference type="Rhea" id="RHEA-COMP:12313"/>
        <dbReference type="Rhea" id="RHEA-COMP:12314"/>
        <dbReference type="ChEBI" id="CHEBI:15377"/>
        <dbReference type="ChEBI" id="CHEBI:16044"/>
        <dbReference type="ChEBI" id="CHEBI:29950"/>
        <dbReference type="ChEBI" id="CHEBI:45764"/>
        <dbReference type="ChEBI" id="CHEBI:50058"/>
        <dbReference type="EC" id="1.8.4.12"/>
    </reaction>
</comment>
<feature type="domain" description="MsrB" evidence="10">
    <location>
        <begin position="11"/>
        <end position="132"/>
    </location>
</feature>
<dbReference type="GO" id="GO:0005737">
    <property type="term" value="C:cytoplasm"/>
    <property type="evidence" value="ECO:0007669"/>
    <property type="project" value="TreeGrafter"/>
</dbReference>
<protein>
    <recommendedName>
        <fullName evidence="4">Peptide methionine sulfoxide reductase MsrB</fullName>
        <ecNumber evidence="3">1.8.4.12</ecNumber>
    </recommendedName>
    <alternativeName>
        <fullName evidence="9">Peptide-methionine (R)-S-oxide reductase</fullName>
    </alternativeName>
</protein>
<dbReference type="PANTHER" id="PTHR10173:SF52">
    <property type="entry name" value="METHIONINE-R-SULFOXIDE REDUCTASE B1"/>
    <property type="match status" value="1"/>
</dbReference>
<dbReference type="EC" id="1.8.4.12" evidence="3"/>
<dbReference type="Gene3D" id="2.170.150.20">
    <property type="entry name" value="Peptide methionine sulfoxide reductase"/>
    <property type="match status" value="1"/>
</dbReference>
<evidence type="ECO:0000256" key="1">
    <source>
        <dbReference type="ARBA" id="ARBA00001947"/>
    </source>
</evidence>
<dbReference type="EMBL" id="PIQA01000001">
    <property type="protein sequence ID" value="RUO67624.1"/>
    <property type="molecule type" value="Genomic_DNA"/>
</dbReference>
<evidence type="ECO:0000313" key="11">
    <source>
        <dbReference type="EMBL" id="RUO67624.1"/>
    </source>
</evidence>
<dbReference type="InterPro" id="IPR011057">
    <property type="entry name" value="Mss4-like_sf"/>
</dbReference>
<dbReference type="AlphaFoldDB" id="A0A432YWB7"/>
<evidence type="ECO:0000256" key="6">
    <source>
        <dbReference type="ARBA" id="ARBA00022833"/>
    </source>
</evidence>
<dbReference type="GO" id="GO:0006979">
    <property type="term" value="P:response to oxidative stress"/>
    <property type="evidence" value="ECO:0007669"/>
    <property type="project" value="InterPro"/>
</dbReference>
<evidence type="ECO:0000256" key="7">
    <source>
        <dbReference type="ARBA" id="ARBA00023002"/>
    </source>
</evidence>
<dbReference type="SUPFAM" id="SSF51316">
    <property type="entry name" value="Mss4-like"/>
    <property type="match status" value="1"/>
</dbReference>
<evidence type="ECO:0000256" key="3">
    <source>
        <dbReference type="ARBA" id="ARBA00012499"/>
    </source>
</evidence>
<evidence type="ECO:0000256" key="4">
    <source>
        <dbReference type="ARBA" id="ARBA00021130"/>
    </source>
</evidence>
<dbReference type="PANTHER" id="PTHR10173">
    <property type="entry name" value="METHIONINE SULFOXIDE REDUCTASE"/>
    <property type="match status" value="1"/>
</dbReference>
<evidence type="ECO:0000256" key="5">
    <source>
        <dbReference type="ARBA" id="ARBA00022723"/>
    </source>
</evidence>
<evidence type="ECO:0000259" key="10">
    <source>
        <dbReference type="PROSITE" id="PS51790"/>
    </source>
</evidence>
<dbReference type="Proteomes" id="UP000288361">
    <property type="component" value="Unassembled WGS sequence"/>
</dbReference>
<dbReference type="GO" id="GO:0033743">
    <property type="term" value="F:peptide-methionine (R)-S-oxide reductase activity"/>
    <property type="evidence" value="ECO:0007669"/>
    <property type="project" value="UniProtKB-EC"/>
</dbReference>
<comment type="caution">
    <text evidence="11">The sequence shown here is derived from an EMBL/GenBank/DDBJ whole genome shotgun (WGS) entry which is preliminary data.</text>
</comment>
<dbReference type="GO" id="GO:0030091">
    <property type="term" value="P:protein repair"/>
    <property type="evidence" value="ECO:0007669"/>
    <property type="project" value="InterPro"/>
</dbReference>
<dbReference type="RefSeq" id="WP_126751284.1">
    <property type="nucleotide sequence ID" value="NZ_JBHUMT010000016.1"/>
</dbReference>
<keyword evidence="6" id="KW-0862">Zinc</keyword>
<comment type="cofactor">
    <cofactor evidence="1">
        <name>Zn(2+)</name>
        <dbReference type="ChEBI" id="CHEBI:29105"/>
    </cofactor>
</comment>
<sequence>MANNEWKKLSESEWREKLSDDAYHVLREKGTERPFTGQYLVADKQGVYRCAGCGQPIFEGDTQFDSHCGWPSFDSAIDGAVYYEKDTSHGMVRVEVLCSRCDGHLGHLFNDGPTETGQRYCINSVAMSYEEE</sequence>
<dbReference type="InterPro" id="IPR002579">
    <property type="entry name" value="Met_Sox_Rdtase_MsrB_dom"/>
</dbReference>
<keyword evidence="5" id="KW-0479">Metal-binding</keyword>
<comment type="similarity">
    <text evidence="2">Belongs to the MsrB Met sulfoxide reductase family.</text>
</comment>
<evidence type="ECO:0000313" key="12">
    <source>
        <dbReference type="Proteomes" id="UP000288361"/>
    </source>
</evidence>
<dbReference type="Pfam" id="PF01641">
    <property type="entry name" value="SelR"/>
    <property type="match status" value="1"/>
</dbReference>
<reference evidence="11 12" key="1">
    <citation type="journal article" date="2011" name="Front. Microbiol.">
        <title>Genomic signatures of strain selection and enhancement in Bacillus atrophaeus var. globigii, a historical biowarfare simulant.</title>
        <authorList>
            <person name="Gibbons H.S."/>
            <person name="Broomall S.M."/>
            <person name="McNew L.A."/>
            <person name="Daligault H."/>
            <person name="Chapman C."/>
            <person name="Bruce D."/>
            <person name="Karavis M."/>
            <person name="Krepps M."/>
            <person name="McGregor P.A."/>
            <person name="Hong C."/>
            <person name="Park K.H."/>
            <person name="Akmal A."/>
            <person name="Feldman A."/>
            <person name="Lin J.S."/>
            <person name="Chang W.E."/>
            <person name="Higgs B.W."/>
            <person name="Demirev P."/>
            <person name="Lindquist J."/>
            <person name="Liem A."/>
            <person name="Fochler E."/>
            <person name="Read T.D."/>
            <person name="Tapia R."/>
            <person name="Johnson S."/>
            <person name="Bishop-Lilly K.A."/>
            <person name="Detter C."/>
            <person name="Han C."/>
            <person name="Sozhamannan S."/>
            <person name="Rosenzweig C.N."/>
            <person name="Skowronski E.W."/>
        </authorList>
    </citation>
    <scope>NUCLEOTIDE SEQUENCE [LARGE SCALE GENOMIC DNA]</scope>
    <source>
        <strain evidence="11 12">TPS4-2</strain>
    </source>
</reference>
<gene>
    <name evidence="11" type="primary">msrB</name>
    <name evidence="11" type="ORF">CWI73_01825</name>
</gene>
<dbReference type="InterPro" id="IPR028427">
    <property type="entry name" value="Met_Sox_Rdtase_MsrB"/>
</dbReference>
<accession>A0A432YWB7</accession>
<organism evidence="11 12">
    <name type="scientific">Idiomarina piscisalsi</name>
    <dbReference type="NCBI Taxonomy" id="1096243"/>
    <lineage>
        <taxon>Bacteria</taxon>
        <taxon>Pseudomonadati</taxon>
        <taxon>Pseudomonadota</taxon>
        <taxon>Gammaproteobacteria</taxon>
        <taxon>Alteromonadales</taxon>
        <taxon>Idiomarinaceae</taxon>
        <taxon>Idiomarina</taxon>
    </lineage>
</organism>
<evidence type="ECO:0000256" key="2">
    <source>
        <dbReference type="ARBA" id="ARBA00007174"/>
    </source>
</evidence>
<name>A0A432YWB7_9GAMM</name>
<dbReference type="FunFam" id="2.170.150.20:FF:000001">
    <property type="entry name" value="Peptide methionine sulfoxide reductase MsrB"/>
    <property type="match status" value="1"/>
</dbReference>
<dbReference type="PROSITE" id="PS51790">
    <property type="entry name" value="MSRB"/>
    <property type="match status" value="1"/>
</dbReference>
<dbReference type="GO" id="GO:0046872">
    <property type="term" value="F:metal ion binding"/>
    <property type="evidence" value="ECO:0007669"/>
    <property type="project" value="UniProtKB-KW"/>
</dbReference>
<proteinExistence type="inferred from homology"/>
<dbReference type="NCBIfam" id="TIGR00357">
    <property type="entry name" value="peptide-methionine (R)-S-oxide reductase MsrB"/>
    <property type="match status" value="1"/>
</dbReference>
<evidence type="ECO:0000256" key="9">
    <source>
        <dbReference type="ARBA" id="ARBA00075819"/>
    </source>
</evidence>
<keyword evidence="7" id="KW-0560">Oxidoreductase</keyword>
<evidence type="ECO:0000256" key="8">
    <source>
        <dbReference type="ARBA" id="ARBA00048488"/>
    </source>
</evidence>